<organism evidence="1 2">
    <name type="scientific">Leptospira interrogans serovar Canicola</name>
    <dbReference type="NCBI Taxonomy" id="211880"/>
    <lineage>
        <taxon>Bacteria</taxon>
        <taxon>Pseudomonadati</taxon>
        <taxon>Spirochaetota</taxon>
        <taxon>Spirochaetia</taxon>
        <taxon>Leptospirales</taxon>
        <taxon>Leptospiraceae</taxon>
        <taxon>Leptospira</taxon>
    </lineage>
</organism>
<reference evidence="1" key="1">
    <citation type="submission" date="2019-09" db="EMBL/GenBank/DDBJ databases">
        <title>Comparative Genomics of Leptospira interrogans Reveals Genome Plasticity - A Common Adaptive Strategy for Survival in Various Hosts.</title>
        <authorList>
            <person name="Ramli S.R."/>
            <person name="Bunk B."/>
            <person name="Goris M."/>
            <person name="Bhuju S."/>
            <person name="Jarek M."/>
            <person name="Sproer C."/>
            <person name="Mustakim S."/>
            <person name="Strommenger B."/>
            <person name="Pessler F."/>
        </authorList>
    </citation>
    <scope>NUCLEOTIDE SEQUENCE</scope>
    <source>
        <strain evidence="1">782</strain>
        <plasmid evidence="1">p5</plasmid>
    </source>
</reference>
<dbReference type="EMBL" id="CP043889">
    <property type="protein sequence ID" value="QOI45147.1"/>
    <property type="molecule type" value="Genomic_DNA"/>
</dbReference>
<dbReference type="RefSeq" id="WP_192486007.1">
    <property type="nucleotide sequence ID" value="NZ_CP043889.1"/>
</dbReference>
<dbReference type="AlphaFoldDB" id="A0AAP9WFI8"/>
<keyword evidence="1" id="KW-0614">Plasmid</keyword>
<proteinExistence type="predicted"/>
<evidence type="ECO:0000313" key="2">
    <source>
        <dbReference type="Proteomes" id="UP000663124"/>
    </source>
</evidence>
<dbReference type="Proteomes" id="UP000663124">
    <property type="component" value="Plasmid p5"/>
</dbReference>
<accession>A0AAP9WFI8</accession>
<protein>
    <submittedName>
        <fullName evidence="1">Uncharacterized protein</fullName>
    </submittedName>
</protein>
<name>A0AAP9WFI8_LEPIR</name>
<sequence length="385" mass="44103">MKVQIDKMQNPSGWTVQLQNTNEPYSLTGVDYEECRASYIPGQIQAELPAGAILGKDFNQIQVNETKWISFTIGLVLYQNPNMTFTIYSNGNKRTFAFEVQQKYTTYRFINPFETIDRIEFSTTGLIRLIITDLIAYTNDYPADIYAAMIPLIQKPINHLPKQRVGTATVRVGDTSIRFADICLVERYTAIEFNGETHHIREKKPTGKNFELTFTDLFDGPVIRSDAVNTPVFQVIPVLPNPVSIESVRPGIGLHGGYEFERVPERSFVSDEIICRDTDANYYIRRSEGILRFKPVIHGLYKNYENLGYLSKVFQQFEGNDHPIWVNGRRVLISFGQVAIIKFEEDDGELQLPCEIELGVYNEWETEIKTNLNYQINSIPVQSPN</sequence>
<gene>
    <name evidence="1" type="ORF">Lepto782_23505</name>
</gene>
<evidence type="ECO:0000313" key="1">
    <source>
        <dbReference type="EMBL" id="QOI45147.1"/>
    </source>
</evidence>
<geneLocation type="plasmid" evidence="1 2">
    <name>p5</name>
</geneLocation>